<comment type="catalytic activity">
    <reaction evidence="9">
        <text>N(6)-methyl-L-lysyl(4)-[histone H3] + S-adenosyl-L-methionine = N(6),N(6)-dimethyl-L-lysyl(4)-[histone H3] + S-adenosyl-L-homocysteine + H(+)</text>
        <dbReference type="Rhea" id="RHEA:60268"/>
        <dbReference type="Rhea" id="RHEA-COMP:15540"/>
        <dbReference type="Rhea" id="RHEA-COMP:15543"/>
        <dbReference type="ChEBI" id="CHEBI:15378"/>
        <dbReference type="ChEBI" id="CHEBI:57856"/>
        <dbReference type="ChEBI" id="CHEBI:59789"/>
        <dbReference type="ChEBI" id="CHEBI:61929"/>
        <dbReference type="ChEBI" id="CHEBI:61976"/>
    </reaction>
</comment>
<keyword evidence="15" id="KW-1185">Reference proteome</keyword>
<dbReference type="GO" id="GO:0048188">
    <property type="term" value="C:Set1C/COMPASS complex"/>
    <property type="evidence" value="ECO:0007669"/>
    <property type="project" value="TreeGrafter"/>
</dbReference>
<evidence type="ECO:0000256" key="7">
    <source>
        <dbReference type="ARBA" id="ARBA00023242"/>
    </source>
</evidence>
<feature type="domain" description="SET" evidence="12">
    <location>
        <begin position="684"/>
        <end position="801"/>
    </location>
</feature>
<dbReference type="InterPro" id="IPR001214">
    <property type="entry name" value="SET_dom"/>
</dbReference>
<feature type="compositionally biased region" description="Low complexity" evidence="11">
    <location>
        <begin position="224"/>
        <end position="260"/>
    </location>
</feature>
<dbReference type="SUPFAM" id="SSF82199">
    <property type="entry name" value="SET domain"/>
    <property type="match status" value="1"/>
</dbReference>
<evidence type="ECO:0000256" key="8">
    <source>
        <dbReference type="ARBA" id="ARBA00047571"/>
    </source>
</evidence>
<dbReference type="PROSITE" id="PS50280">
    <property type="entry name" value="SET"/>
    <property type="match status" value="1"/>
</dbReference>
<gene>
    <name evidence="14" type="ORF">C2E20_1145</name>
</gene>
<keyword evidence="7" id="KW-0539">Nucleus</keyword>
<dbReference type="InterPro" id="IPR046341">
    <property type="entry name" value="SET_dom_sf"/>
</dbReference>
<keyword evidence="4" id="KW-0808">Transferase</keyword>
<evidence type="ECO:0000259" key="13">
    <source>
        <dbReference type="PROSITE" id="PS50868"/>
    </source>
</evidence>
<feature type="region of interest" description="Disordered" evidence="11">
    <location>
        <begin position="474"/>
        <end position="565"/>
    </location>
</feature>
<dbReference type="EC" id="2.1.1.354" evidence="2"/>
<feature type="domain" description="Post-SET" evidence="13">
    <location>
        <begin position="809"/>
        <end position="825"/>
    </location>
</feature>
<organism evidence="14 15">
    <name type="scientific">Micractinium conductrix</name>
    <dbReference type="NCBI Taxonomy" id="554055"/>
    <lineage>
        <taxon>Eukaryota</taxon>
        <taxon>Viridiplantae</taxon>
        <taxon>Chlorophyta</taxon>
        <taxon>core chlorophytes</taxon>
        <taxon>Trebouxiophyceae</taxon>
        <taxon>Chlorellales</taxon>
        <taxon>Chlorellaceae</taxon>
        <taxon>Chlorella clade</taxon>
        <taxon>Micractinium</taxon>
    </lineage>
</organism>
<sequence>MNERRGVAPPAPPPAQQEQAAAPPSVQPCRRRGGGTQRPGAAAAAGKPRKGPNPKATLWVQQSFWAEGGNWQDLSEQGEARSARAGGSARAFAAAGGVAAAAVMGVQQGEPSVALQREAPQPDAGGTPAAQPEHPEVEGARGKRARRRQPARDGGSGEARPAGAAAAEQFMEAGVRRRQTTRKQAAAAATERLQLASQDALQPAGEETAAGMAPATQQQQVEEGAAAPSAAAPSTARGAAAAPTAAQSEPGSSLLGGDSPSAAMRRIGDLLSGGMGWHEAAPLGSDSTAVLAGGPTRGPDEVPWPAAVGRPAAAAAAAAAGSWAAAATAAAGSPPAIKHQQVAKLPPSPRFALQWMLRAGGMPPAEAAAQAAAPSGPEPLARPASPPPSPTPTPAHGQQASGLEDAQSCMAPADGGDAGLAAALAAVNSGDAAAVLAQIEAGSADRAVVMQLVQRVLEEIAMLRQLAAQQQGAQQQAQQPAAAQPARPPTDEEGQQQQEQVPAAMQPAQPPAEERKQQHQQHKQAPGAESQQLQTGASQVEEEQHAGAAALPPEPGPEPQLPPHACARTLSLDTWRDHKAALHAWQQRKRAREEAEAQLAAPKRRRQRAPSPKPNPQTMPPVLPNSEAAEIRAQHELLAAAAAGRSLSRRAAAPRAAASKAAALLTDNATEKQADMGTLRATAPFLKQHRSRTHGWGLFAGQPIKRDSFVIEYVGQVVSNAVADRRERVYEAQGLFYMFRLDKQQVIDATRAGNAARYINHSCEPNCYTWVLVDMYTGKKSIGIFARRDVAEGEELSYDYKMEREPDGAPIPCNCGARCCAKRMN</sequence>
<feature type="compositionally biased region" description="Low complexity" evidence="11">
    <location>
        <begin position="364"/>
        <end position="379"/>
    </location>
</feature>
<dbReference type="PANTHER" id="PTHR45814:SF2">
    <property type="entry name" value="HISTONE-LYSINE N-METHYLTRANSFERASE SETD1"/>
    <property type="match status" value="1"/>
</dbReference>
<dbReference type="OrthoDB" id="308383at2759"/>
<evidence type="ECO:0000256" key="11">
    <source>
        <dbReference type="SAM" id="MobiDB-lite"/>
    </source>
</evidence>
<evidence type="ECO:0000256" key="3">
    <source>
        <dbReference type="ARBA" id="ARBA00022603"/>
    </source>
</evidence>
<keyword evidence="6" id="KW-0156">Chromatin regulator</keyword>
<dbReference type="CDD" id="cd10518">
    <property type="entry name" value="SET_SETD1-like"/>
    <property type="match status" value="1"/>
</dbReference>
<accession>A0A2P6VMF6</accession>
<feature type="region of interest" description="Disordered" evidence="11">
    <location>
        <begin position="111"/>
        <end position="260"/>
    </location>
</feature>
<feature type="compositionally biased region" description="Low complexity" evidence="11">
    <location>
        <begin position="158"/>
        <end position="167"/>
    </location>
</feature>
<comment type="caution">
    <text evidence="14">The sequence shown here is derived from an EMBL/GenBank/DDBJ whole genome shotgun (WGS) entry which is preliminary data.</text>
</comment>
<feature type="compositionally biased region" description="Low complexity" evidence="11">
    <location>
        <begin position="83"/>
        <end position="98"/>
    </location>
</feature>
<evidence type="ECO:0000256" key="1">
    <source>
        <dbReference type="ARBA" id="ARBA00004123"/>
    </source>
</evidence>
<feature type="compositionally biased region" description="Pro residues" evidence="11">
    <location>
        <begin position="611"/>
        <end position="623"/>
    </location>
</feature>
<comment type="catalytic activity">
    <reaction evidence="10">
        <text>N(6),N(6)-dimethyl-L-lysyl(4)-[histone H3] + S-adenosyl-L-methionine = N(6),N(6),N(6)-trimethyl-L-lysyl(4)-[histone H3] + S-adenosyl-L-homocysteine + H(+)</text>
        <dbReference type="Rhea" id="RHEA:60272"/>
        <dbReference type="Rhea" id="RHEA-COMP:15537"/>
        <dbReference type="Rhea" id="RHEA-COMP:15540"/>
        <dbReference type="ChEBI" id="CHEBI:15378"/>
        <dbReference type="ChEBI" id="CHEBI:57856"/>
        <dbReference type="ChEBI" id="CHEBI:59789"/>
        <dbReference type="ChEBI" id="CHEBI:61961"/>
        <dbReference type="ChEBI" id="CHEBI:61976"/>
    </reaction>
</comment>
<dbReference type="InterPro" id="IPR044570">
    <property type="entry name" value="Set1-like"/>
</dbReference>
<name>A0A2P6VMF6_9CHLO</name>
<evidence type="ECO:0000256" key="4">
    <source>
        <dbReference type="ARBA" id="ARBA00022679"/>
    </source>
</evidence>
<feature type="compositionally biased region" description="Pro residues" evidence="11">
    <location>
        <begin position="552"/>
        <end position="562"/>
    </location>
</feature>
<evidence type="ECO:0000313" key="15">
    <source>
        <dbReference type="Proteomes" id="UP000239649"/>
    </source>
</evidence>
<comment type="subcellular location">
    <subcellularLocation>
        <location evidence="1">Nucleus</location>
    </subcellularLocation>
</comment>
<feature type="compositionally biased region" description="Low complexity" evidence="11">
    <location>
        <begin position="182"/>
        <end position="196"/>
    </location>
</feature>
<evidence type="ECO:0000256" key="5">
    <source>
        <dbReference type="ARBA" id="ARBA00022691"/>
    </source>
</evidence>
<dbReference type="PANTHER" id="PTHR45814">
    <property type="entry name" value="HISTONE-LYSINE N-METHYLTRANSFERASE SETD1"/>
    <property type="match status" value="1"/>
</dbReference>
<dbReference type="AlphaFoldDB" id="A0A2P6VMF6"/>
<dbReference type="EMBL" id="LHPF02000002">
    <property type="protein sequence ID" value="PSC75269.1"/>
    <property type="molecule type" value="Genomic_DNA"/>
</dbReference>
<evidence type="ECO:0000256" key="9">
    <source>
        <dbReference type="ARBA" id="ARBA00047583"/>
    </source>
</evidence>
<feature type="compositionally biased region" description="Low complexity" evidence="11">
    <location>
        <begin position="474"/>
        <end position="485"/>
    </location>
</feature>
<evidence type="ECO:0000256" key="2">
    <source>
        <dbReference type="ARBA" id="ARBA00012182"/>
    </source>
</evidence>
<evidence type="ECO:0000259" key="12">
    <source>
        <dbReference type="PROSITE" id="PS50280"/>
    </source>
</evidence>
<feature type="compositionally biased region" description="Pro residues" evidence="11">
    <location>
        <begin position="384"/>
        <end position="393"/>
    </location>
</feature>
<evidence type="ECO:0000256" key="10">
    <source>
        <dbReference type="ARBA" id="ARBA00049129"/>
    </source>
</evidence>
<feature type="region of interest" description="Disordered" evidence="11">
    <location>
        <begin position="1"/>
        <end position="98"/>
    </location>
</feature>
<dbReference type="InterPro" id="IPR003616">
    <property type="entry name" value="Post-SET_dom"/>
</dbReference>
<keyword evidence="3" id="KW-0489">Methyltransferase</keyword>
<proteinExistence type="predicted"/>
<dbReference type="Gene3D" id="2.170.270.10">
    <property type="entry name" value="SET domain"/>
    <property type="match status" value="1"/>
</dbReference>
<dbReference type="GO" id="GO:0140999">
    <property type="term" value="F:histone H3K4 trimethyltransferase activity"/>
    <property type="evidence" value="ECO:0007669"/>
    <property type="project" value="UniProtKB-EC"/>
</dbReference>
<feature type="region of interest" description="Disordered" evidence="11">
    <location>
        <begin position="581"/>
        <end position="623"/>
    </location>
</feature>
<evidence type="ECO:0000256" key="6">
    <source>
        <dbReference type="ARBA" id="ARBA00022853"/>
    </source>
</evidence>
<feature type="compositionally biased region" description="Low complexity" evidence="11">
    <location>
        <begin position="495"/>
        <end position="507"/>
    </location>
</feature>
<feature type="region of interest" description="Disordered" evidence="11">
    <location>
        <begin position="364"/>
        <end position="411"/>
    </location>
</feature>
<protein>
    <recommendedName>
        <fullName evidence="2">[histone H3]-lysine(4) N-trimethyltransferase</fullName>
        <ecNumber evidence="2">2.1.1.354</ecNumber>
    </recommendedName>
</protein>
<dbReference type="Pfam" id="PF00856">
    <property type="entry name" value="SET"/>
    <property type="match status" value="1"/>
</dbReference>
<feature type="compositionally biased region" description="Polar residues" evidence="11">
    <location>
        <begin position="529"/>
        <end position="538"/>
    </location>
</feature>
<dbReference type="GO" id="GO:0032259">
    <property type="term" value="P:methylation"/>
    <property type="evidence" value="ECO:0007669"/>
    <property type="project" value="UniProtKB-KW"/>
</dbReference>
<evidence type="ECO:0000313" key="14">
    <source>
        <dbReference type="EMBL" id="PSC75269.1"/>
    </source>
</evidence>
<reference evidence="14 15" key="1">
    <citation type="journal article" date="2018" name="Plant J.">
        <title>Genome sequences of Chlorella sorokiniana UTEX 1602 and Micractinium conductrix SAG 241.80: implications to maltose excretion by a green alga.</title>
        <authorList>
            <person name="Arriola M.B."/>
            <person name="Velmurugan N."/>
            <person name="Zhang Y."/>
            <person name="Plunkett M.H."/>
            <person name="Hondzo H."/>
            <person name="Barney B.M."/>
        </authorList>
    </citation>
    <scope>NUCLEOTIDE SEQUENCE [LARGE SCALE GENOMIC DNA]</scope>
    <source>
        <strain evidence="14 15">SAG 241.80</strain>
    </source>
</reference>
<dbReference type="SMART" id="SM00317">
    <property type="entry name" value="SET"/>
    <property type="match status" value="1"/>
</dbReference>
<dbReference type="PROSITE" id="PS50868">
    <property type="entry name" value="POST_SET"/>
    <property type="match status" value="1"/>
</dbReference>
<dbReference type="Proteomes" id="UP000239649">
    <property type="component" value="Unassembled WGS sequence"/>
</dbReference>
<comment type="catalytic activity">
    <reaction evidence="8">
        <text>L-lysyl(4)-[histone H3] + 3 S-adenosyl-L-methionine = N(6),N(6),N(6)-trimethyl-L-lysyl(4)-[histone H3] + 3 S-adenosyl-L-homocysteine + 3 H(+)</text>
        <dbReference type="Rhea" id="RHEA:60260"/>
        <dbReference type="Rhea" id="RHEA-COMP:15537"/>
        <dbReference type="Rhea" id="RHEA-COMP:15547"/>
        <dbReference type="ChEBI" id="CHEBI:15378"/>
        <dbReference type="ChEBI" id="CHEBI:29969"/>
        <dbReference type="ChEBI" id="CHEBI:57856"/>
        <dbReference type="ChEBI" id="CHEBI:59789"/>
        <dbReference type="ChEBI" id="CHEBI:61961"/>
        <dbReference type="EC" id="2.1.1.354"/>
    </reaction>
</comment>
<keyword evidence="5" id="KW-0949">S-adenosyl-L-methionine</keyword>